<accession>A0A316WDE5</accession>
<evidence type="ECO:0000313" key="4">
    <source>
        <dbReference type="Proteomes" id="UP000236413"/>
    </source>
</evidence>
<keyword evidence="1" id="KW-0472">Membrane</keyword>
<protein>
    <recommendedName>
        <fullName evidence="2">KAP NTPase domain-containing protein</fullName>
    </recommendedName>
</protein>
<dbReference type="AlphaFoldDB" id="A0A316WDE5"/>
<evidence type="ECO:0000259" key="2">
    <source>
        <dbReference type="Pfam" id="PF07693"/>
    </source>
</evidence>
<reference evidence="3 4" key="1">
    <citation type="submission" date="2018-04" db="EMBL/GenBank/DDBJ databases">
        <title>Chryseobacterium oncorhynchi 701B-08T from rainbow trout, and Chryseobacterium viscerum 687B-08T from diseased fish.</title>
        <authorList>
            <person name="Jeong J.-J."/>
            <person name="Lee Y.J."/>
            <person name="Pathiraja D."/>
            <person name="Park B."/>
            <person name="Choi I.-G."/>
            <person name="Kim K.D."/>
        </authorList>
    </citation>
    <scope>NUCLEOTIDE SEQUENCE [LARGE SCALE GENOMIC DNA]</scope>
    <source>
        <strain evidence="3 4">687B-08</strain>
    </source>
</reference>
<evidence type="ECO:0000256" key="1">
    <source>
        <dbReference type="SAM" id="Phobius"/>
    </source>
</evidence>
<organism evidence="3 4">
    <name type="scientific">Chryseobacterium viscerum</name>
    <dbReference type="NCBI Taxonomy" id="1037377"/>
    <lineage>
        <taxon>Bacteria</taxon>
        <taxon>Pseudomonadati</taxon>
        <taxon>Bacteroidota</taxon>
        <taxon>Flavobacteriia</taxon>
        <taxon>Flavobacteriales</taxon>
        <taxon>Weeksellaceae</taxon>
        <taxon>Chryseobacterium group</taxon>
        <taxon>Chryseobacterium</taxon>
    </lineage>
</organism>
<comment type="caution">
    <text evidence="3">The sequence shown here is derived from an EMBL/GenBank/DDBJ whole genome shotgun (WGS) entry which is preliminary data.</text>
</comment>
<dbReference type="RefSeq" id="WP_109739320.1">
    <property type="nucleotide sequence ID" value="NZ_PPEG02000014.1"/>
</dbReference>
<sequence length="891" mass="106407">MKKEEKSIFTIITDYLYQFKVLFIILLIVSFFPNLVKKIYESYYEKYIIKILLHFDKSFLSDVILIVIITYIAYWTYIKLKIKFYLKNTYVIYSILIIVLYLIMRICYKDQLLETFFLKDIKYCDFFVIVGFIPIILKLGIYLKNKKSNIKDKDRFFLSDEPIEELTEDILNRKSMSAQVVRLIQKRDPDTSLSIGIVGGWGYGKTSFMSFVKSSFKDDSKYIVVNFNSWLNVSINSIIIDFFDTIEKSISKHSIDVSKEFKKYGNQVLSINKTHITESILNLINLIPDDNLSDSFKKLNTLLNEIDKKIIVFFDDLDRLQPNEVFEVLKLIRNTASFDIFNYVVGYDKEFLIKSLEYNNIPYPEKYCEKIFIKEFYLLPITQSIINEYIKNKLSDFLPEKKHEIEGIFNNVNVLTILDEEINIFKSINNIRDAKRFIYEFIIGVEQVIYDVKFEDFLFIKLLKFSYYDVYSLLFNKQKYLENNENAFSGEMQYIHYRLKIDKESKRNSLRDTFENSYLYFDLISLNIYNESQLKNIVSICNQIFKLHNNLNVSSLSIIYGDNYFKYFEDEISEINYKASDFENFIKSNFIEQKKIIDNLEIEDKLNSLILFLYKINVYNDIISKSQYENFVRILFYIGSLNSDKTDTQYRGIDFDILRNSINNYENLIVERFGYNNISELNQFIKSILYQEKESYYFEIDFIKYLYTESTQYNTRYNNILLNKEEVIQYLFFCFDKEVPKIFGIDNRFFNCYNLCLLPEYIENESGRLIKSLTVLERNKEKMLYDIIPKYLDEFLLKCVILEEDEHYVGEYTGKVGLPNKDPLKLFQTYSNFIQYLESDKLIQSINNESEFITEFIVFAKEVDSKKKFIDFNFTYAPAVEKILKALRDEE</sequence>
<dbReference type="InterPro" id="IPR011646">
    <property type="entry name" value="KAP_P-loop"/>
</dbReference>
<dbReference type="SUPFAM" id="SSF52540">
    <property type="entry name" value="P-loop containing nucleoside triphosphate hydrolases"/>
    <property type="match status" value="1"/>
</dbReference>
<dbReference type="EMBL" id="PPEG02000014">
    <property type="protein sequence ID" value="PWN58056.1"/>
    <property type="molecule type" value="Genomic_DNA"/>
</dbReference>
<dbReference type="Gene3D" id="3.40.50.300">
    <property type="entry name" value="P-loop containing nucleotide triphosphate hydrolases"/>
    <property type="match status" value="1"/>
</dbReference>
<keyword evidence="1" id="KW-1133">Transmembrane helix</keyword>
<feature type="domain" description="KAP NTPase" evidence="2">
    <location>
        <begin position="173"/>
        <end position="442"/>
    </location>
</feature>
<keyword evidence="1" id="KW-0812">Transmembrane</keyword>
<dbReference type="Pfam" id="PF07693">
    <property type="entry name" value="KAP_NTPase"/>
    <property type="match status" value="1"/>
</dbReference>
<dbReference type="InterPro" id="IPR027417">
    <property type="entry name" value="P-loop_NTPase"/>
</dbReference>
<dbReference type="Proteomes" id="UP000236413">
    <property type="component" value="Unassembled WGS sequence"/>
</dbReference>
<gene>
    <name evidence="3" type="ORF">C1634_024825</name>
</gene>
<name>A0A316WDE5_9FLAO</name>
<feature type="transmembrane region" description="Helical" evidence="1">
    <location>
        <begin position="90"/>
        <end position="108"/>
    </location>
</feature>
<proteinExistence type="predicted"/>
<feature type="transmembrane region" description="Helical" evidence="1">
    <location>
        <begin position="120"/>
        <end position="143"/>
    </location>
</feature>
<evidence type="ECO:0000313" key="3">
    <source>
        <dbReference type="EMBL" id="PWN58056.1"/>
    </source>
</evidence>
<feature type="transmembrane region" description="Helical" evidence="1">
    <location>
        <begin position="15"/>
        <end position="36"/>
    </location>
</feature>
<feature type="transmembrane region" description="Helical" evidence="1">
    <location>
        <begin position="57"/>
        <end position="78"/>
    </location>
</feature>